<evidence type="ECO:0000313" key="3">
    <source>
        <dbReference type="Proteomes" id="UP000000844"/>
    </source>
</evidence>
<keyword evidence="3" id="KW-1185">Reference proteome</keyword>
<dbReference type="EMBL" id="CP001778">
    <property type="protein sequence ID" value="ADD44410.1"/>
    <property type="molecule type" value="Genomic_DNA"/>
</dbReference>
<dbReference type="RefSeq" id="WP_013019981.1">
    <property type="nucleotide sequence ID" value="NC_013947.1"/>
</dbReference>
<feature type="region of interest" description="Disordered" evidence="1">
    <location>
        <begin position="16"/>
        <end position="38"/>
    </location>
</feature>
<sequence>MNHPSDEKTYEWVCDRPTVPPVIGGRKSDTETEHDPGPVALRRGMRARAARIRFDHWANR</sequence>
<name>D3Q7R8_STANL</name>
<dbReference type="AlphaFoldDB" id="D3Q7R8"/>
<feature type="compositionally biased region" description="Basic and acidic residues" evidence="1">
    <location>
        <begin position="26"/>
        <end position="36"/>
    </location>
</feature>
<dbReference type="KEGG" id="sna:Snas_4768"/>
<evidence type="ECO:0000313" key="2">
    <source>
        <dbReference type="EMBL" id="ADD44410.1"/>
    </source>
</evidence>
<proteinExistence type="predicted"/>
<dbReference type="Proteomes" id="UP000000844">
    <property type="component" value="Chromosome"/>
</dbReference>
<accession>D3Q7R8</accession>
<dbReference type="STRING" id="446470.Snas_4768"/>
<reference evidence="2 3" key="1">
    <citation type="journal article" date="2009" name="Stand. Genomic Sci.">
        <title>Complete genome sequence of Stackebrandtia nassauensis type strain (LLR-40K-21).</title>
        <authorList>
            <person name="Munk C."/>
            <person name="Lapidus A."/>
            <person name="Copeland A."/>
            <person name="Jando M."/>
            <person name="Mayilraj S."/>
            <person name="Glavina Del Rio T."/>
            <person name="Nolan M."/>
            <person name="Chen F."/>
            <person name="Lucas S."/>
            <person name="Tice H."/>
            <person name="Cheng J.F."/>
            <person name="Han C."/>
            <person name="Detter J.C."/>
            <person name="Bruce D."/>
            <person name="Goodwin L."/>
            <person name="Chain P."/>
            <person name="Pitluck S."/>
            <person name="Goker M."/>
            <person name="Ovchinikova G."/>
            <person name="Pati A."/>
            <person name="Ivanova N."/>
            <person name="Mavromatis K."/>
            <person name="Chen A."/>
            <person name="Palaniappan K."/>
            <person name="Land M."/>
            <person name="Hauser L."/>
            <person name="Chang Y.J."/>
            <person name="Jeffries C.D."/>
            <person name="Bristow J."/>
            <person name="Eisen J.A."/>
            <person name="Markowitz V."/>
            <person name="Hugenholtz P."/>
            <person name="Kyrpides N.C."/>
            <person name="Klenk H.P."/>
        </authorList>
    </citation>
    <scope>NUCLEOTIDE SEQUENCE [LARGE SCALE GENOMIC DNA]</scope>
    <source>
        <strain evidence="3">DSM 44728 / CIP 108903 / NRRL B-16338 / NBRC 102104 / LLR-40K-21</strain>
    </source>
</reference>
<organism evidence="2 3">
    <name type="scientific">Stackebrandtia nassauensis (strain DSM 44728 / CIP 108903 / NRRL B-16338 / NBRC 102104 / LLR-40K-21)</name>
    <dbReference type="NCBI Taxonomy" id="446470"/>
    <lineage>
        <taxon>Bacteria</taxon>
        <taxon>Bacillati</taxon>
        <taxon>Actinomycetota</taxon>
        <taxon>Actinomycetes</taxon>
        <taxon>Glycomycetales</taxon>
        <taxon>Glycomycetaceae</taxon>
        <taxon>Stackebrandtia</taxon>
    </lineage>
</organism>
<evidence type="ECO:0000256" key="1">
    <source>
        <dbReference type="SAM" id="MobiDB-lite"/>
    </source>
</evidence>
<dbReference type="HOGENOM" id="CLU_2939558_0_0_11"/>
<protein>
    <submittedName>
        <fullName evidence="2">Uncharacterized protein</fullName>
    </submittedName>
</protein>
<gene>
    <name evidence="2" type="ordered locus">Snas_4768</name>
</gene>